<protein>
    <submittedName>
        <fullName evidence="1">Uncharacterized protein</fullName>
    </submittedName>
</protein>
<dbReference type="EMBL" id="MU275866">
    <property type="protein sequence ID" value="KAI0049997.1"/>
    <property type="molecule type" value="Genomic_DNA"/>
</dbReference>
<organism evidence="1 2">
    <name type="scientific">Auriscalpium vulgare</name>
    <dbReference type="NCBI Taxonomy" id="40419"/>
    <lineage>
        <taxon>Eukaryota</taxon>
        <taxon>Fungi</taxon>
        <taxon>Dikarya</taxon>
        <taxon>Basidiomycota</taxon>
        <taxon>Agaricomycotina</taxon>
        <taxon>Agaricomycetes</taxon>
        <taxon>Russulales</taxon>
        <taxon>Auriscalpiaceae</taxon>
        <taxon>Auriscalpium</taxon>
    </lineage>
</organism>
<evidence type="ECO:0000313" key="1">
    <source>
        <dbReference type="EMBL" id="KAI0049997.1"/>
    </source>
</evidence>
<dbReference type="Proteomes" id="UP000814033">
    <property type="component" value="Unassembled WGS sequence"/>
</dbReference>
<proteinExistence type="predicted"/>
<evidence type="ECO:0000313" key="2">
    <source>
        <dbReference type="Proteomes" id="UP000814033"/>
    </source>
</evidence>
<comment type="caution">
    <text evidence="1">The sequence shown here is derived from an EMBL/GenBank/DDBJ whole genome shotgun (WGS) entry which is preliminary data.</text>
</comment>
<name>A0ACB8S1I5_9AGAM</name>
<keyword evidence="2" id="KW-1185">Reference proteome</keyword>
<accession>A0ACB8S1I5</accession>
<reference evidence="1" key="2">
    <citation type="journal article" date="2022" name="New Phytol.">
        <title>Evolutionary transition to the ectomycorrhizal habit in the genomes of a hyperdiverse lineage of mushroom-forming fungi.</title>
        <authorList>
            <person name="Looney B."/>
            <person name="Miyauchi S."/>
            <person name="Morin E."/>
            <person name="Drula E."/>
            <person name="Courty P.E."/>
            <person name="Kohler A."/>
            <person name="Kuo A."/>
            <person name="LaButti K."/>
            <person name="Pangilinan J."/>
            <person name="Lipzen A."/>
            <person name="Riley R."/>
            <person name="Andreopoulos W."/>
            <person name="He G."/>
            <person name="Johnson J."/>
            <person name="Nolan M."/>
            <person name="Tritt A."/>
            <person name="Barry K.W."/>
            <person name="Grigoriev I.V."/>
            <person name="Nagy L.G."/>
            <person name="Hibbett D."/>
            <person name="Henrissat B."/>
            <person name="Matheny P.B."/>
            <person name="Labbe J."/>
            <person name="Martin F.M."/>
        </authorList>
    </citation>
    <scope>NUCLEOTIDE SEQUENCE</scope>
    <source>
        <strain evidence="1">FP105234-sp</strain>
    </source>
</reference>
<sequence length="322" mass="35284">MSATGVPALDATMGGLFIGIIVGATLWGITALQTWYYYREYPNDPWHFQLLVGLVFTLDTVHQIFISHTGYSYLVSNFFNPAYLEHVTWSILAEVLISGVVAVLVQSFFVGRIYTLSKKNLYVTGVVVILILAQFGVTLAYCSRAFTMSTYTQIATIKGLSMAINGTTAATDLAIAVVLCSLLHKSRTGFRRSDTLINKLIIFTVNTGLLTSLDAICSLATIAALPDKFVYISFFFALSRLYANSLLATLNARARFRGDSEVTSSISLSAINNVRPGAVLESVHAHAMGVRSQSNNIAIRIDTTKQFNSDRDGEDMTDDRKL</sequence>
<reference evidence="1" key="1">
    <citation type="submission" date="2021-02" db="EMBL/GenBank/DDBJ databases">
        <authorList>
            <consortium name="DOE Joint Genome Institute"/>
            <person name="Ahrendt S."/>
            <person name="Looney B.P."/>
            <person name="Miyauchi S."/>
            <person name="Morin E."/>
            <person name="Drula E."/>
            <person name="Courty P.E."/>
            <person name="Chicoki N."/>
            <person name="Fauchery L."/>
            <person name="Kohler A."/>
            <person name="Kuo A."/>
            <person name="Labutti K."/>
            <person name="Pangilinan J."/>
            <person name="Lipzen A."/>
            <person name="Riley R."/>
            <person name="Andreopoulos W."/>
            <person name="He G."/>
            <person name="Johnson J."/>
            <person name="Barry K.W."/>
            <person name="Grigoriev I.V."/>
            <person name="Nagy L."/>
            <person name="Hibbett D."/>
            <person name="Henrissat B."/>
            <person name="Matheny P.B."/>
            <person name="Labbe J."/>
            <person name="Martin F."/>
        </authorList>
    </citation>
    <scope>NUCLEOTIDE SEQUENCE</scope>
    <source>
        <strain evidence="1">FP105234-sp</strain>
    </source>
</reference>
<gene>
    <name evidence="1" type="ORF">FA95DRAFT_699318</name>
</gene>